<accession>A0A8K0CDM7</accession>
<organism evidence="2 3">
    <name type="scientific">Ignelater luminosus</name>
    <name type="common">Cucubano</name>
    <name type="synonym">Pyrophorus luminosus</name>
    <dbReference type="NCBI Taxonomy" id="2038154"/>
    <lineage>
        <taxon>Eukaryota</taxon>
        <taxon>Metazoa</taxon>
        <taxon>Ecdysozoa</taxon>
        <taxon>Arthropoda</taxon>
        <taxon>Hexapoda</taxon>
        <taxon>Insecta</taxon>
        <taxon>Pterygota</taxon>
        <taxon>Neoptera</taxon>
        <taxon>Endopterygota</taxon>
        <taxon>Coleoptera</taxon>
        <taxon>Polyphaga</taxon>
        <taxon>Elateriformia</taxon>
        <taxon>Elateroidea</taxon>
        <taxon>Elateridae</taxon>
        <taxon>Agrypninae</taxon>
        <taxon>Pyrophorini</taxon>
        <taxon>Ignelater</taxon>
    </lineage>
</organism>
<reference evidence="2" key="1">
    <citation type="submission" date="2019-08" db="EMBL/GenBank/DDBJ databases">
        <title>The genome of the North American firefly Photinus pyralis.</title>
        <authorList>
            <consortium name="Photinus pyralis genome working group"/>
            <person name="Fallon T.R."/>
            <person name="Sander Lower S.E."/>
            <person name="Weng J.-K."/>
        </authorList>
    </citation>
    <scope>NUCLEOTIDE SEQUENCE</scope>
    <source>
        <strain evidence="2">TRF0915ILg1</strain>
        <tissue evidence="2">Whole body</tissue>
    </source>
</reference>
<keyword evidence="3" id="KW-1185">Reference proteome</keyword>
<feature type="region of interest" description="Disordered" evidence="1">
    <location>
        <begin position="55"/>
        <end position="119"/>
    </location>
</feature>
<evidence type="ECO:0000313" key="3">
    <source>
        <dbReference type="Proteomes" id="UP000801492"/>
    </source>
</evidence>
<evidence type="ECO:0000256" key="1">
    <source>
        <dbReference type="SAM" id="MobiDB-lite"/>
    </source>
</evidence>
<dbReference type="Proteomes" id="UP000801492">
    <property type="component" value="Unassembled WGS sequence"/>
</dbReference>
<gene>
    <name evidence="2" type="ORF">ILUMI_20837</name>
</gene>
<comment type="caution">
    <text evidence="2">The sequence shown here is derived from an EMBL/GenBank/DDBJ whole genome shotgun (WGS) entry which is preliminary data.</text>
</comment>
<dbReference type="OrthoDB" id="7699940at2759"/>
<dbReference type="EMBL" id="VTPC01089963">
    <property type="protein sequence ID" value="KAF2885368.1"/>
    <property type="molecule type" value="Genomic_DNA"/>
</dbReference>
<sequence length="448" mass="49978">MLCSEPDTVISYKQNQLCMYIVQYNGFCWFEFVAISGVPPGSNLDEFLPSPVFGRLKDENGSQTGKPALEQAPNHGRLQEAKQPPPSTQPPDNHRTSRESKSFRQSAREDLPASGPSVTECDPTAWWIPLTTTYHIGYIMAGSGLEEVFSTVYASNSIEKMMNGHAYSRTVKTYSLAQIILKIINITPEHEAHLSDILFNADQTEILSGTKLITKFEEQLQLLEHQGPNLLERLPTAEVSDSVLGRWTQGMASLQSVCEEVEQLSKVTFLDLEQYVELRPTRVQRDNHDLSKMMNWFREHVSLACLSFIYDVPFHKTPELISLHSGIVADATINCHLSEIEGTATLNSIIDAASQSSTVTVVGEDIALLVILTGLSNNASNVYLLKSDKGKTPQQMYLPETAIDRTHPSFKTTVRVFKNENAEPDPIAETGLRFLEVWYGQAGDIRDI</sequence>
<proteinExistence type="predicted"/>
<evidence type="ECO:0000313" key="2">
    <source>
        <dbReference type="EMBL" id="KAF2885368.1"/>
    </source>
</evidence>
<name>A0A8K0CDM7_IGNLU</name>
<dbReference type="AlphaFoldDB" id="A0A8K0CDM7"/>
<protein>
    <submittedName>
        <fullName evidence="2">Uncharacterized protein</fullName>
    </submittedName>
</protein>
<feature type="compositionally biased region" description="Basic and acidic residues" evidence="1">
    <location>
        <begin position="92"/>
        <end position="111"/>
    </location>
</feature>